<accession>A0A182XQE1</accession>
<name>A0A182XQE1_ANOQN</name>
<dbReference type="EnsemblMetazoa" id="AQUA014085-RA">
    <property type="protein sequence ID" value="AQUA014085-PA"/>
    <property type="gene ID" value="AQUA014085"/>
</dbReference>
<reference evidence="1" key="1">
    <citation type="submission" date="2020-05" db="UniProtKB">
        <authorList>
            <consortium name="EnsemblMetazoa"/>
        </authorList>
    </citation>
    <scope>IDENTIFICATION</scope>
    <source>
        <strain evidence="1">SANGQUA</strain>
    </source>
</reference>
<organism evidence="1 2">
    <name type="scientific">Anopheles quadriannulatus</name>
    <name type="common">Mosquito</name>
    <dbReference type="NCBI Taxonomy" id="34691"/>
    <lineage>
        <taxon>Eukaryota</taxon>
        <taxon>Metazoa</taxon>
        <taxon>Ecdysozoa</taxon>
        <taxon>Arthropoda</taxon>
        <taxon>Hexapoda</taxon>
        <taxon>Insecta</taxon>
        <taxon>Pterygota</taxon>
        <taxon>Neoptera</taxon>
        <taxon>Endopterygota</taxon>
        <taxon>Diptera</taxon>
        <taxon>Nematocera</taxon>
        <taxon>Culicoidea</taxon>
        <taxon>Culicidae</taxon>
        <taxon>Anophelinae</taxon>
        <taxon>Anopheles</taxon>
    </lineage>
</organism>
<evidence type="ECO:0000313" key="1">
    <source>
        <dbReference type="EnsemblMetazoa" id="AQUA014085-PA"/>
    </source>
</evidence>
<evidence type="ECO:0000313" key="2">
    <source>
        <dbReference type="Proteomes" id="UP000076407"/>
    </source>
</evidence>
<sequence length="57" mass="6296">AFVSANGQASDSVLFHPFWRCSDDVLCCVVSNVPYRTLPVEGLILQLCTSKCAHKLR</sequence>
<dbReference type="VEuPathDB" id="VectorBase:AQUA014085"/>
<dbReference type="AlphaFoldDB" id="A0A182XQE1"/>
<protein>
    <submittedName>
        <fullName evidence="1">Uncharacterized protein</fullName>
    </submittedName>
</protein>
<keyword evidence="2" id="KW-1185">Reference proteome</keyword>
<dbReference type="Proteomes" id="UP000076407">
    <property type="component" value="Unassembled WGS sequence"/>
</dbReference>
<proteinExistence type="predicted"/>